<dbReference type="Proteomes" id="UP001209570">
    <property type="component" value="Unassembled WGS sequence"/>
</dbReference>
<dbReference type="PANTHER" id="PTHR36234:SF5">
    <property type="entry name" value="LYSYL ENDOPEPTIDASE"/>
    <property type="match status" value="1"/>
</dbReference>
<dbReference type="SUPFAM" id="SSF50494">
    <property type="entry name" value="Trypsin-like serine proteases"/>
    <property type="match status" value="1"/>
</dbReference>
<comment type="caution">
    <text evidence="2">The sequence shown here is derived from an EMBL/GenBank/DDBJ whole genome shotgun (WGS) entry which is preliminary data.</text>
</comment>
<evidence type="ECO:0000313" key="3">
    <source>
        <dbReference type="Proteomes" id="UP001209570"/>
    </source>
</evidence>
<dbReference type="Gene3D" id="2.40.10.10">
    <property type="entry name" value="Trypsin-like serine proteases"/>
    <property type="match status" value="2"/>
</dbReference>
<evidence type="ECO:0000256" key="1">
    <source>
        <dbReference type="ARBA" id="ARBA00023026"/>
    </source>
</evidence>
<evidence type="ECO:0000313" key="2">
    <source>
        <dbReference type="EMBL" id="KAJ0397313.1"/>
    </source>
</evidence>
<keyword evidence="1" id="KW-0843">Virulence</keyword>
<dbReference type="PANTHER" id="PTHR36234">
    <property type="entry name" value="LYSYL ENDOPEPTIDASE"/>
    <property type="match status" value="1"/>
</dbReference>
<sequence length="328" mass="35304">MATYIAVHFSDYKLNTGDIVIVRSPDAKTAFTYGAEGVYGQSSFVADLVPGESAIIEYFPVSTSAASRQAFRINAYSRGVSLSANQEAVCGTDDMMQMKCFAPSQFLTPLRPLAYERGLAVARLLVEGSHACTGWLVGSAGHLMTNAHCVEDEAMANRMHVEFAAESGSCAQKCEDWLACKGQTVTLTTKLVARNRDHDYAVLKLPDDVDLWPYGFLTLRKEGAAVNEEIYVPNHSRAWGKRIAFMEDGKMIKVDSFGPSGQCAQNGLHFTGDIQGGASGSPAIGASDNKVVGIVSCGGWCPGKDIAEDIRLIIADLERKGVVIPDAY</sequence>
<protein>
    <recommendedName>
        <fullName evidence="4">Serine protease</fullName>
    </recommendedName>
</protein>
<accession>A0AAD5Q4N7</accession>
<dbReference type="AlphaFoldDB" id="A0AAD5Q4N7"/>
<gene>
    <name evidence="2" type="ORF">P43SY_004032</name>
</gene>
<dbReference type="EMBL" id="JAKCXM010000258">
    <property type="protein sequence ID" value="KAJ0397313.1"/>
    <property type="molecule type" value="Genomic_DNA"/>
</dbReference>
<name>A0AAD5Q4N7_PYTIN</name>
<dbReference type="Pfam" id="PF13365">
    <property type="entry name" value="Trypsin_2"/>
    <property type="match status" value="1"/>
</dbReference>
<reference evidence="2" key="1">
    <citation type="submission" date="2021-12" db="EMBL/GenBank/DDBJ databases">
        <title>Prjna785345.</title>
        <authorList>
            <person name="Rujirawat T."/>
            <person name="Krajaejun T."/>
        </authorList>
    </citation>
    <scope>NUCLEOTIDE SEQUENCE</scope>
    <source>
        <strain evidence="2">Pi057C3</strain>
    </source>
</reference>
<evidence type="ECO:0008006" key="4">
    <source>
        <dbReference type="Google" id="ProtNLM"/>
    </source>
</evidence>
<organism evidence="2 3">
    <name type="scientific">Pythium insidiosum</name>
    <name type="common">Pythiosis disease agent</name>
    <dbReference type="NCBI Taxonomy" id="114742"/>
    <lineage>
        <taxon>Eukaryota</taxon>
        <taxon>Sar</taxon>
        <taxon>Stramenopiles</taxon>
        <taxon>Oomycota</taxon>
        <taxon>Peronosporomycetes</taxon>
        <taxon>Pythiales</taxon>
        <taxon>Pythiaceae</taxon>
        <taxon>Pythium</taxon>
    </lineage>
</organism>
<keyword evidence="3" id="KW-1185">Reference proteome</keyword>
<dbReference type="InterPro" id="IPR009003">
    <property type="entry name" value="Peptidase_S1_PA"/>
</dbReference>
<proteinExistence type="predicted"/>
<dbReference type="InterPro" id="IPR043504">
    <property type="entry name" value="Peptidase_S1_PA_chymotrypsin"/>
</dbReference>